<comment type="caution">
    <text evidence="2">The sequence shown here is derived from an EMBL/GenBank/DDBJ whole genome shotgun (WGS) entry which is preliminary data.</text>
</comment>
<gene>
    <name evidence="2" type="ORF">PVAR5_5448</name>
</gene>
<evidence type="ECO:0000256" key="1">
    <source>
        <dbReference type="SAM" id="MobiDB-lite"/>
    </source>
</evidence>
<sequence>MCPAWTGRLQTRAIAPSKLSEALDCHCSAQPPRSIPRSEARMIVQQARLAGPWRPAAHVSKERAGSLAQQLETSSILNGSTALPWKHLVSALEGTPGSPAGSFWGGSHRPPVRPSMIPSPPRLVDSRGTVDAARVLRASGVHPTKRPFRPLRWQCHSRSW</sequence>
<proteinExistence type="predicted"/>
<protein>
    <submittedName>
        <fullName evidence="2">Uncharacterized protein</fullName>
    </submittedName>
</protein>
<dbReference type="Proteomes" id="UP000018001">
    <property type="component" value="Unassembled WGS sequence"/>
</dbReference>
<accession>V5FXF6</accession>
<dbReference type="InParanoid" id="V5FXF6"/>
<dbReference type="EMBL" id="BAUL01000175">
    <property type="protein sequence ID" value="GAD96783.1"/>
    <property type="molecule type" value="Genomic_DNA"/>
</dbReference>
<name>V5FXF6_BYSSN</name>
<dbReference type="HOGENOM" id="CLU_1651917_0_0_1"/>
<organism evidence="2 3">
    <name type="scientific">Byssochlamys spectabilis (strain No. 5 / NBRC 109023)</name>
    <name type="common">Paecilomyces variotii</name>
    <dbReference type="NCBI Taxonomy" id="1356009"/>
    <lineage>
        <taxon>Eukaryota</taxon>
        <taxon>Fungi</taxon>
        <taxon>Dikarya</taxon>
        <taxon>Ascomycota</taxon>
        <taxon>Pezizomycotina</taxon>
        <taxon>Eurotiomycetes</taxon>
        <taxon>Eurotiomycetidae</taxon>
        <taxon>Eurotiales</taxon>
        <taxon>Thermoascaceae</taxon>
        <taxon>Paecilomyces</taxon>
    </lineage>
</organism>
<reference evidence="3" key="1">
    <citation type="journal article" date="2014" name="Genome Announc.">
        <title>Draft genome sequence of the formaldehyde-resistant fungus Byssochlamys spectabilis No. 5 (anamorph Paecilomyces variotii No. 5) (NBRC109023).</title>
        <authorList>
            <person name="Oka T."/>
            <person name="Ekino K."/>
            <person name="Fukuda K."/>
            <person name="Nomura Y."/>
        </authorList>
    </citation>
    <scope>NUCLEOTIDE SEQUENCE [LARGE SCALE GENOMIC DNA]</scope>
    <source>
        <strain evidence="3">No. 5 / NBRC 109023</strain>
    </source>
</reference>
<keyword evidence="3" id="KW-1185">Reference proteome</keyword>
<evidence type="ECO:0000313" key="3">
    <source>
        <dbReference type="Proteomes" id="UP000018001"/>
    </source>
</evidence>
<dbReference type="AlphaFoldDB" id="V5FXF6"/>
<feature type="region of interest" description="Disordered" evidence="1">
    <location>
        <begin position="100"/>
        <end position="126"/>
    </location>
</feature>
<evidence type="ECO:0000313" key="2">
    <source>
        <dbReference type="EMBL" id="GAD96783.1"/>
    </source>
</evidence>